<evidence type="ECO:0000313" key="2">
    <source>
        <dbReference type="Proteomes" id="UP000222366"/>
    </source>
</evidence>
<comment type="caution">
    <text evidence="1">The sequence shown here is derived from an EMBL/GenBank/DDBJ whole genome shotgun (WGS) entry which is preliminary data.</text>
</comment>
<dbReference type="AlphaFoldDB" id="A0A2D0K4C6"/>
<dbReference type="Proteomes" id="UP000222366">
    <property type="component" value="Unassembled WGS sequence"/>
</dbReference>
<sequence length="135" mass="15506">MKNEISACDYSCSLVAEAYLLHLVATWRRPIYRYETGDIEVCRYFLWGLLDGYPKERMSDGYRARFYSKLLKETEATPIKGAVIRGGKIPQLSKRGLKYMNALVHQYCDMLTDIGVQDEYGTLTLPESYNGISLE</sequence>
<protein>
    <submittedName>
        <fullName evidence="1">Uncharacterized protein</fullName>
    </submittedName>
</protein>
<evidence type="ECO:0000313" key="1">
    <source>
        <dbReference type="EMBL" id="PHM56855.1"/>
    </source>
</evidence>
<dbReference type="EMBL" id="NJAJ01000108">
    <property type="protein sequence ID" value="PHM56855.1"/>
    <property type="molecule type" value="Genomic_DNA"/>
</dbReference>
<keyword evidence="2" id="KW-1185">Reference proteome</keyword>
<gene>
    <name evidence="1" type="ORF">Xsto_04133</name>
</gene>
<organism evidence="1 2">
    <name type="scientific">Xenorhabdus stockiae</name>
    <dbReference type="NCBI Taxonomy" id="351614"/>
    <lineage>
        <taxon>Bacteria</taxon>
        <taxon>Pseudomonadati</taxon>
        <taxon>Pseudomonadota</taxon>
        <taxon>Gammaproteobacteria</taxon>
        <taxon>Enterobacterales</taxon>
        <taxon>Morganellaceae</taxon>
        <taxon>Xenorhabdus</taxon>
    </lineage>
</organism>
<accession>A0A2D0K4C6</accession>
<proteinExistence type="predicted"/>
<reference evidence="1 2" key="1">
    <citation type="journal article" date="2017" name="Nat. Microbiol.">
        <title>Natural product diversity associated with the nematode symbionts Photorhabdus and Xenorhabdus.</title>
        <authorList>
            <person name="Tobias N.J."/>
            <person name="Wolff H."/>
            <person name="Djahanschiri B."/>
            <person name="Grundmann F."/>
            <person name="Kronenwerth M."/>
            <person name="Shi Y.M."/>
            <person name="Simonyi S."/>
            <person name="Grun P."/>
            <person name="Shapiro-Ilan D."/>
            <person name="Pidot S.J."/>
            <person name="Stinear T.P."/>
            <person name="Ebersberger I."/>
            <person name="Bode H.B."/>
        </authorList>
    </citation>
    <scope>NUCLEOTIDE SEQUENCE [LARGE SCALE GENOMIC DNA]</scope>
    <source>
        <strain evidence="1 2">DSM 17904</strain>
    </source>
</reference>
<name>A0A2D0K4C6_9GAMM</name>
<dbReference type="RefSeq" id="WP_099126293.1">
    <property type="nucleotide sequence ID" value="NZ_CAWNRH010000011.1"/>
</dbReference>